<dbReference type="Gene3D" id="1.20.1250.20">
    <property type="entry name" value="MFS general substrate transporter like domains"/>
    <property type="match status" value="1"/>
</dbReference>
<accession>A0A6A5XSC3</accession>
<dbReference type="SUPFAM" id="SSF103473">
    <property type="entry name" value="MFS general substrate transporter"/>
    <property type="match status" value="1"/>
</dbReference>
<feature type="transmembrane region" description="Helical" evidence="5">
    <location>
        <begin position="184"/>
        <end position="201"/>
    </location>
</feature>
<dbReference type="PANTHER" id="PTHR23502">
    <property type="entry name" value="MAJOR FACILITATOR SUPERFAMILY"/>
    <property type="match status" value="1"/>
</dbReference>
<feature type="transmembrane region" description="Helical" evidence="5">
    <location>
        <begin position="207"/>
        <end position="230"/>
    </location>
</feature>
<reference evidence="7" key="1">
    <citation type="journal article" date="2020" name="Stud. Mycol.">
        <title>101 Dothideomycetes genomes: a test case for predicting lifestyles and emergence of pathogens.</title>
        <authorList>
            <person name="Haridas S."/>
            <person name="Albert R."/>
            <person name="Binder M."/>
            <person name="Bloem J."/>
            <person name="Labutti K."/>
            <person name="Salamov A."/>
            <person name="Andreopoulos B."/>
            <person name="Baker S."/>
            <person name="Barry K."/>
            <person name="Bills G."/>
            <person name="Bluhm B."/>
            <person name="Cannon C."/>
            <person name="Castanera R."/>
            <person name="Culley D."/>
            <person name="Daum C."/>
            <person name="Ezra D."/>
            <person name="Gonzalez J."/>
            <person name="Henrissat B."/>
            <person name="Kuo A."/>
            <person name="Liang C."/>
            <person name="Lipzen A."/>
            <person name="Lutzoni F."/>
            <person name="Magnuson J."/>
            <person name="Mondo S."/>
            <person name="Nolan M."/>
            <person name="Ohm R."/>
            <person name="Pangilinan J."/>
            <person name="Park H.-J."/>
            <person name="Ramirez L."/>
            <person name="Alfaro M."/>
            <person name="Sun H."/>
            <person name="Tritt A."/>
            <person name="Yoshinaga Y."/>
            <person name="Zwiers L.-H."/>
            <person name="Turgeon B."/>
            <person name="Goodwin S."/>
            <person name="Spatafora J."/>
            <person name="Crous P."/>
            <person name="Grigoriev I."/>
        </authorList>
    </citation>
    <scope>NUCLEOTIDE SEQUENCE</scope>
    <source>
        <strain evidence="7">CBS 175.79</strain>
    </source>
</reference>
<evidence type="ECO:0000256" key="2">
    <source>
        <dbReference type="ARBA" id="ARBA00022692"/>
    </source>
</evidence>
<protein>
    <submittedName>
        <fullName evidence="7">MFS general substrate transporter</fullName>
    </submittedName>
</protein>
<proteinExistence type="predicted"/>
<evidence type="ECO:0000313" key="8">
    <source>
        <dbReference type="Proteomes" id="UP000799778"/>
    </source>
</evidence>
<feature type="transmembrane region" description="Helical" evidence="5">
    <location>
        <begin position="242"/>
        <end position="260"/>
    </location>
</feature>
<dbReference type="InterPro" id="IPR011701">
    <property type="entry name" value="MFS"/>
</dbReference>
<dbReference type="GeneID" id="54288426"/>
<dbReference type="AlphaFoldDB" id="A0A6A5XSC3"/>
<sequence length="595" mass="66209">MSLYEPSVRSSSWSISQRFSRPLTTLEGWREITSGVYAMNSDVRMIAKADRFDPEQYRNNGSNGQPSLEHQQNNEAIIPIIPDIPKAYSIKSFAPTEVQPQTAAPVPVLSPESPHVIEIGQRKTQPKRVDYSKTSQQKYHVFSFRTKWLIVGIVTVIVTSYLAFHGIAGILWSPLADHIGRRPVLLISTVLFISASIPLITTPTFPVLIALRGLQAASIASVIPIGSAVIKDISRDPDRETFLVFYKSAQSVALVLSPLLSGTFSHLIKCRAIFIFLLSIAVAMFAVTALFLPETLRSIAGNGSAKVGAVHKPIVRRPAHARKSSNASLPVIPENPSTLTVRTFMEPFILLREKDVAINVLSGAIIFMMWMMVTVSTTGLFKTIFNLNDLQVGLAYIPNALGVVTGSTLMEKVLKRDILFAFSKFKAENMLPPKAKLCMKELPAEFPLEHTRLRRLPWIAVCFTFTLCAYGFSLAYRRATVLKGWIAIPLFMQFVIAATAHARCTVHQTLVTDLWHQNEHAGIVANNLVRLLLSAAGVVLVQTLLDALRAWSTFLSLGLAVMAVVPLPLIQWYWGREWRAEREVKREIIERFTKV</sequence>
<evidence type="ECO:0000256" key="5">
    <source>
        <dbReference type="SAM" id="Phobius"/>
    </source>
</evidence>
<dbReference type="InterPro" id="IPR020846">
    <property type="entry name" value="MFS_dom"/>
</dbReference>
<organism evidence="7 8">
    <name type="scientific">Aaosphaeria arxii CBS 175.79</name>
    <dbReference type="NCBI Taxonomy" id="1450172"/>
    <lineage>
        <taxon>Eukaryota</taxon>
        <taxon>Fungi</taxon>
        <taxon>Dikarya</taxon>
        <taxon>Ascomycota</taxon>
        <taxon>Pezizomycotina</taxon>
        <taxon>Dothideomycetes</taxon>
        <taxon>Pleosporomycetidae</taxon>
        <taxon>Pleosporales</taxon>
        <taxon>Pleosporales incertae sedis</taxon>
        <taxon>Aaosphaeria</taxon>
    </lineage>
</organism>
<dbReference type="Proteomes" id="UP000799778">
    <property type="component" value="Unassembled WGS sequence"/>
</dbReference>
<dbReference type="InterPro" id="IPR036259">
    <property type="entry name" value="MFS_trans_sf"/>
</dbReference>
<evidence type="ECO:0000259" key="6">
    <source>
        <dbReference type="PROSITE" id="PS50850"/>
    </source>
</evidence>
<evidence type="ECO:0000256" key="4">
    <source>
        <dbReference type="ARBA" id="ARBA00023136"/>
    </source>
</evidence>
<evidence type="ECO:0000256" key="3">
    <source>
        <dbReference type="ARBA" id="ARBA00022989"/>
    </source>
</evidence>
<name>A0A6A5XSC3_9PLEO</name>
<keyword evidence="8" id="KW-1185">Reference proteome</keyword>
<keyword evidence="3 5" id="KW-1133">Transmembrane helix</keyword>
<dbReference type="PROSITE" id="PS50850">
    <property type="entry name" value="MFS"/>
    <property type="match status" value="1"/>
</dbReference>
<dbReference type="PANTHER" id="PTHR23502:SF26">
    <property type="entry name" value="MAJOR FACILITATOR SUPERFAMILY (MFS) PROFILE DOMAIN-CONTAINING PROTEIN"/>
    <property type="match status" value="1"/>
</dbReference>
<dbReference type="GO" id="GO:0022857">
    <property type="term" value="F:transmembrane transporter activity"/>
    <property type="evidence" value="ECO:0007669"/>
    <property type="project" value="InterPro"/>
</dbReference>
<feature type="domain" description="Major facilitator superfamily (MFS) profile" evidence="6">
    <location>
        <begin position="99"/>
        <end position="576"/>
    </location>
</feature>
<dbReference type="EMBL" id="ML978069">
    <property type="protein sequence ID" value="KAF2015809.1"/>
    <property type="molecule type" value="Genomic_DNA"/>
</dbReference>
<evidence type="ECO:0000256" key="1">
    <source>
        <dbReference type="ARBA" id="ARBA00004141"/>
    </source>
</evidence>
<keyword evidence="4 5" id="KW-0472">Membrane</keyword>
<comment type="subcellular location">
    <subcellularLocation>
        <location evidence="1">Membrane</location>
        <topology evidence="1">Multi-pass membrane protein</topology>
    </subcellularLocation>
</comment>
<feature type="transmembrane region" description="Helical" evidence="5">
    <location>
        <begin position="482"/>
        <end position="502"/>
    </location>
</feature>
<dbReference type="Pfam" id="PF07690">
    <property type="entry name" value="MFS_1"/>
    <property type="match status" value="1"/>
</dbReference>
<feature type="transmembrane region" description="Helical" evidence="5">
    <location>
        <begin position="148"/>
        <end position="172"/>
    </location>
</feature>
<gene>
    <name evidence="7" type="ORF">BU24DRAFT_450458</name>
</gene>
<feature type="transmembrane region" description="Helical" evidence="5">
    <location>
        <begin position="356"/>
        <end position="373"/>
    </location>
</feature>
<feature type="transmembrane region" description="Helical" evidence="5">
    <location>
        <begin position="456"/>
        <end position="476"/>
    </location>
</feature>
<feature type="transmembrane region" description="Helical" evidence="5">
    <location>
        <begin position="272"/>
        <end position="292"/>
    </location>
</feature>
<evidence type="ECO:0000313" key="7">
    <source>
        <dbReference type="EMBL" id="KAF2015809.1"/>
    </source>
</evidence>
<dbReference type="OrthoDB" id="440553at2759"/>
<feature type="transmembrane region" description="Helical" evidence="5">
    <location>
        <begin position="551"/>
        <end position="574"/>
    </location>
</feature>
<keyword evidence="2 5" id="KW-0812">Transmembrane</keyword>
<dbReference type="GO" id="GO:0005886">
    <property type="term" value="C:plasma membrane"/>
    <property type="evidence" value="ECO:0007669"/>
    <property type="project" value="TreeGrafter"/>
</dbReference>
<dbReference type="RefSeq" id="XP_033384148.1">
    <property type="nucleotide sequence ID" value="XM_033531029.1"/>
</dbReference>